<sequence length="256" mass="26925">MGTRAGNSILEVCVDSAEGLLAAVQGGADRIELCAALDCGGLTPTVGLMRLAARQPVPCFAMIRPRAGDFVFSAADKDVMLADIEAVRQLGLAGVVLGALQPDRRLDEPLLRDMMIAAQGLGTTLHRAFDLVPDLSEALETAMFLGFGRILTSGGRQAAPEALDVFATLQDRAKNKIALMPGGGMRPEHVPAFHALGIRQFHASCRKKLAIVDELVRSGFAAQSAGETSVETVTAFRQALSVADNISNSQSGNVTL</sequence>
<comment type="similarity">
    <text evidence="1 2">Belongs to the CutC family.</text>
</comment>
<protein>
    <recommendedName>
        <fullName evidence="2">PF03932 family protein CutC</fullName>
    </recommendedName>
</protein>
<accession>A0ABU0IDZ7</accession>
<comment type="subcellular location">
    <subcellularLocation>
        <location evidence="2">Cytoplasm</location>
    </subcellularLocation>
</comment>
<keyword evidence="2" id="KW-0963">Cytoplasm</keyword>
<dbReference type="PANTHER" id="PTHR12598:SF0">
    <property type="entry name" value="COPPER HOMEOSTASIS PROTEIN CUTC HOMOLOG"/>
    <property type="match status" value="1"/>
</dbReference>
<dbReference type="Pfam" id="PF03932">
    <property type="entry name" value="CutC"/>
    <property type="match status" value="1"/>
</dbReference>
<dbReference type="InterPro" id="IPR036822">
    <property type="entry name" value="CutC-like_dom_sf"/>
</dbReference>
<dbReference type="Gene3D" id="3.20.20.380">
    <property type="entry name" value="Copper homeostasis (CutC) domain"/>
    <property type="match status" value="1"/>
</dbReference>
<evidence type="ECO:0000313" key="4">
    <source>
        <dbReference type="Proteomes" id="UP001235269"/>
    </source>
</evidence>
<proteinExistence type="inferred from homology"/>
<keyword evidence="4" id="KW-1185">Reference proteome</keyword>
<dbReference type="EMBL" id="JAUSWH010000008">
    <property type="protein sequence ID" value="MDQ0456460.1"/>
    <property type="molecule type" value="Genomic_DNA"/>
</dbReference>
<dbReference type="Proteomes" id="UP001235269">
    <property type="component" value="Unassembled WGS sequence"/>
</dbReference>
<dbReference type="RefSeq" id="WP_307158650.1">
    <property type="nucleotide sequence ID" value="NZ_JAUSWH010000008.1"/>
</dbReference>
<comment type="caution">
    <text evidence="3">The sequence shown here is derived from an EMBL/GenBank/DDBJ whole genome shotgun (WGS) entry which is preliminary data.</text>
</comment>
<dbReference type="PANTHER" id="PTHR12598">
    <property type="entry name" value="COPPER HOMEOSTASIS PROTEIN CUTC"/>
    <property type="match status" value="1"/>
</dbReference>
<organism evidence="3 4">
    <name type="scientific">Rhizobium paknamense</name>
    <dbReference type="NCBI Taxonomy" id="1206817"/>
    <lineage>
        <taxon>Bacteria</taxon>
        <taxon>Pseudomonadati</taxon>
        <taxon>Pseudomonadota</taxon>
        <taxon>Alphaproteobacteria</taxon>
        <taxon>Hyphomicrobiales</taxon>
        <taxon>Rhizobiaceae</taxon>
        <taxon>Rhizobium/Agrobacterium group</taxon>
        <taxon>Rhizobium</taxon>
    </lineage>
</organism>
<evidence type="ECO:0000313" key="3">
    <source>
        <dbReference type="EMBL" id="MDQ0456460.1"/>
    </source>
</evidence>
<comment type="caution">
    <text evidence="2">Once thought to be involved in copper homeostasis, experiments in E.coli have shown this is not the case.</text>
</comment>
<evidence type="ECO:0000256" key="2">
    <source>
        <dbReference type="HAMAP-Rule" id="MF_00795"/>
    </source>
</evidence>
<dbReference type="InterPro" id="IPR005627">
    <property type="entry name" value="CutC-like"/>
</dbReference>
<reference evidence="3 4" key="1">
    <citation type="submission" date="2023-07" db="EMBL/GenBank/DDBJ databases">
        <title>Genomic Encyclopedia of Type Strains, Phase IV (KMG-IV): sequencing the most valuable type-strain genomes for metagenomic binning, comparative biology and taxonomic classification.</title>
        <authorList>
            <person name="Goeker M."/>
        </authorList>
    </citation>
    <scope>NUCLEOTIDE SEQUENCE [LARGE SCALE GENOMIC DNA]</scope>
    <source>
        <strain evidence="3 4">DSM 100301</strain>
    </source>
</reference>
<dbReference type="HAMAP" id="MF_00795">
    <property type="entry name" value="CutC"/>
    <property type="match status" value="1"/>
</dbReference>
<name>A0ABU0IDZ7_9HYPH</name>
<dbReference type="SUPFAM" id="SSF110395">
    <property type="entry name" value="CutC-like"/>
    <property type="match status" value="1"/>
</dbReference>
<evidence type="ECO:0000256" key="1">
    <source>
        <dbReference type="ARBA" id="ARBA00007768"/>
    </source>
</evidence>
<gene>
    <name evidence="2" type="primary">cutC</name>
    <name evidence="3" type="ORF">QO005_002801</name>
</gene>